<name>A0AAD6J593_DREDA</name>
<reference evidence="1" key="1">
    <citation type="submission" date="2023-01" db="EMBL/GenBank/DDBJ databases">
        <title>The chitinases involved in constricting ring structure development in the nematode-trapping fungus Drechslerella dactyloides.</title>
        <authorList>
            <person name="Wang R."/>
            <person name="Zhang L."/>
            <person name="Tang P."/>
            <person name="Li S."/>
            <person name="Liang L."/>
        </authorList>
    </citation>
    <scope>NUCLEOTIDE SEQUENCE</scope>
    <source>
        <strain evidence="1">YMF1.00031</strain>
    </source>
</reference>
<keyword evidence="2" id="KW-1185">Reference proteome</keyword>
<protein>
    <submittedName>
        <fullName evidence="1">Uncharacterized protein</fullName>
    </submittedName>
</protein>
<organism evidence="1 2">
    <name type="scientific">Drechslerella dactyloides</name>
    <name type="common">Nematode-trapping fungus</name>
    <name type="synonym">Arthrobotrys dactyloides</name>
    <dbReference type="NCBI Taxonomy" id="74499"/>
    <lineage>
        <taxon>Eukaryota</taxon>
        <taxon>Fungi</taxon>
        <taxon>Dikarya</taxon>
        <taxon>Ascomycota</taxon>
        <taxon>Pezizomycotina</taxon>
        <taxon>Orbiliomycetes</taxon>
        <taxon>Orbiliales</taxon>
        <taxon>Orbiliaceae</taxon>
        <taxon>Drechslerella</taxon>
    </lineage>
</organism>
<evidence type="ECO:0000313" key="2">
    <source>
        <dbReference type="Proteomes" id="UP001221413"/>
    </source>
</evidence>
<dbReference type="Proteomes" id="UP001221413">
    <property type="component" value="Unassembled WGS sequence"/>
</dbReference>
<evidence type="ECO:0000313" key="1">
    <source>
        <dbReference type="EMBL" id="KAJ6264032.1"/>
    </source>
</evidence>
<dbReference type="EMBL" id="JAQGDS010000001">
    <property type="protein sequence ID" value="KAJ6264032.1"/>
    <property type="molecule type" value="Genomic_DNA"/>
</dbReference>
<accession>A0AAD6J593</accession>
<gene>
    <name evidence="1" type="ORF">Dda_0171</name>
</gene>
<sequence>MDYSWIAYDPRLDLSDTSNATALQEKARTLHLHPLVTNDALLTPSGKLFWAVDSRLWPHTD</sequence>
<comment type="caution">
    <text evidence="1">The sequence shown here is derived from an EMBL/GenBank/DDBJ whole genome shotgun (WGS) entry which is preliminary data.</text>
</comment>
<dbReference type="AlphaFoldDB" id="A0AAD6J593"/>
<proteinExistence type="predicted"/>